<sequence>MKKLFRSLSFLLVFVLFLTSCKSAVNGTYEGKARGHNGDVVLNVSFENSKIKNVSLKESVETEDVGKLAIEKLIQKVNSGDFNLDEITGATYSSKAFVNALADAIKKSGLDYKKILKNNPVMNEKFEVKEMNTDVVVVGSGGAGLISAIKSKQAGANVVIIEKLPLIGGNTLISGAEYSAPNNWLQEKENIKDSVDLFKKDVEKAGGDKELIDVLANNALDGAKWLRDDVKVEWTDELMFFGGHSVKRSLIPKGQSGKELINKLHAKAEELGIEILTETNAFELLTKDNVVTGVKAKIKTGELIINAKSVVLTTGGFGANKKMLYDNDKEVDDKILSTNSPGSTGDGIKMAQAIGADVVDMNQIQLYPVCDVETGKLLYTGDTRLVGGAIIVNKEGKRFVEELGTRREISMGIKAQTDSVAYQIWDEDSMQKSKILPTHEIEYKNLIEGKKLCKVNSIEEMAEFFGIDKENLKETIKQFNEDSEKGKDTLFNLRRLGFKVKKAPFYCLKAVPAVHHTMGGLKINKNAEVINKNGEVIKGLYSAGETTGGIHGKNRLGSVSIADITVFGIIAGTNAGNNK</sequence>
<gene>
    <name evidence="10" type="ORF">IBJ83_06690</name>
</gene>
<evidence type="ECO:0000256" key="5">
    <source>
        <dbReference type="ARBA" id="ARBA00022827"/>
    </source>
</evidence>
<evidence type="ECO:0000256" key="1">
    <source>
        <dbReference type="ARBA" id="ARBA00008040"/>
    </source>
</evidence>
<feature type="chain" id="PRO_5044995349" description="Urocanate reductase" evidence="8">
    <location>
        <begin position="25"/>
        <end position="579"/>
    </location>
</feature>
<name>A0ABS1CA62_9FIRM</name>
<dbReference type="NCBIfam" id="TIGR01813">
    <property type="entry name" value="flavo_cyto_c"/>
    <property type="match status" value="1"/>
</dbReference>
<feature type="signal peptide" evidence="8">
    <location>
        <begin position="1"/>
        <end position="24"/>
    </location>
</feature>
<dbReference type="Gene3D" id="3.50.50.60">
    <property type="entry name" value="FAD/NAD(P)-binding domain"/>
    <property type="match status" value="1"/>
</dbReference>
<reference evidence="10 11" key="1">
    <citation type="submission" date="2020-09" db="EMBL/GenBank/DDBJ databases">
        <title>Parvimonas S3374 sp. nov.</title>
        <authorList>
            <person name="Buhl M."/>
        </authorList>
    </citation>
    <scope>NUCLEOTIDE SEQUENCE [LARGE SCALE GENOMIC DNA]</scope>
    <source>
        <strain evidence="10 11">S3374</strain>
    </source>
</reference>
<comment type="similarity">
    <text evidence="1 8">Belongs to the FAD-dependent oxidoreductase 2 family. FRD/SDH subfamily.</text>
</comment>
<evidence type="ECO:0000256" key="3">
    <source>
        <dbReference type="ARBA" id="ARBA00015872"/>
    </source>
</evidence>
<dbReference type="InterPro" id="IPR007329">
    <property type="entry name" value="FMN-bd"/>
</dbReference>
<keyword evidence="4 8" id="KW-0285">Flavoprotein</keyword>
<dbReference type="EC" id="1.3.99.33" evidence="2 8"/>
<dbReference type="Proteomes" id="UP000823123">
    <property type="component" value="Unassembled WGS sequence"/>
</dbReference>
<dbReference type="SUPFAM" id="SSF56425">
    <property type="entry name" value="Succinate dehydrogenase/fumarate reductase flavoprotein, catalytic domain"/>
    <property type="match status" value="1"/>
</dbReference>
<protein>
    <recommendedName>
        <fullName evidence="3 8">Urocanate reductase</fullName>
        <ecNumber evidence="2 8">1.3.99.33</ecNumber>
    </recommendedName>
</protein>
<evidence type="ECO:0000256" key="7">
    <source>
        <dbReference type="ARBA" id="ARBA00049922"/>
    </source>
</evidence>
<comment type="catalytic activity">
    <reaction evidence="7 8">
        <text>dihydrourocanate + A = urocanate + AH2</text>
        <dbReference type="Rhea" id="RHEA:36059"/>
        <dbReference type="ChEBI" id="CHEBI:13193"/>
        <dbReference type="ChEBI" id="CHEBI:17499"/>
        <dbReference type="ChEBI" id="CHEBI:27247"/>
        <dbReference type="ChEBI" id="CHEBI:72991"/>
        <dbReference type="EC" id="1.3.99.33"/>
    </reaction>
</comment>
<dbReference type="RefSeq" id="WP_201275864.1">
    <property type="nucleotide sequence ID" value="NZ_JACVDA010000019.1"/>
</dbReference>
<dbReference type="PANTHER" id="PTHR43400">
    <property type="entry name" value="FUMARATE REDUCTASE"/>
    <property type="match status" value="1"/>
</dbReference>
<evidence type="ECO:0000256" key="4">
    <source>
        <dbReference type="ARBA" id="ARBA00022630"/>
    </source>
</evidence>
<dbReference type="InterPro" id="IPR027477">
    <property type="entry name" value="Succ_DH/fumarate_Rdtase_cat_sf"/>
</dbReference>
<dbReference type="InterPro" id="IPR036188">
    <property type="entry name" value="FAD/NAD-bd_sf"/>
</dbReference>
<keyword evidence="8" id="KW-0732">Signal</keyword>
<dbReference type="EMBL" id="JACVDA010000019">
    <property type="protein sequence ID" value="MBK1469002.1"/>
    <property type="molecule type" value="Genomic_DNA"/>
</dbReference>
<organism evidence="10 11">
    <name type="scientific">Parvimonas parva</name>
    <dbReference type="NCBI Taxonomy" id="2769485"/>
    <lineage>
        <taxon>Bacteria</taxon>
        <taxon>Bacillati</taxon>
        <taxon>Bacillota</taxon>
        <taxon>Tissierellia</taxon>
        <taxon>Tissierellales</taxon>
        <taxon>Peptoniphilaceae</taxon>
        <taxon>Parvimonas</taxon>
    </lineage>
</organism>
<dbReference type="InterPro" id="IPR050315">
    <property type="entry name" value="FAD-oxidoreductase_2"/>
</dbReference>
<comment type="cofactor">
    <cofactor evidence="8">
        <name>FMN</name>
        <dbReference type="ChEBI" id="CHEBI:58210"/>
    </cofactor>
    <text evidence="8">Binds 1 or 2 FMN covalently per subunit.</text>
</comment>
<dbReference type="PROSITE" id="PS51257">
    <property type="entry name" value="PROKAR_LIPOPROTEIN"/>
    <property type="match status" value="1"/>
</dbReference>
<evidence type="ECO:0000259" key="9">
    <source>
        <dbReference type="SMART" id="SM00900"/>
    </source>
</evidence>
<proteinExistence type="inferred from homology"/>
<dbReference type="Pfam" id="PF00890">
    <property type="entry name" value="FAD_binding_2"/>
    <property type="match status" value="1"/>
</dbReference>
<dbReference type="PANTHER" id="PTHR43400:SF7">
    <property type="entry name" value="FAD-DEPENDENT OXIDOREDUCTASE 2 FAD BINDING DOMAIN-CONTAINING PROTEIN"/>
    <property type="match status" value="1"/>
</dbReference>
<evidence type="ECO:0000256" key="6">
    <source>
        <dbReference type="ARBA" id="ARBA00023002"/>
    </source>
</evidence>
<dbReference type="Gene3D" id="3.90.700.10">
    <property type="entry name" value="Succinate dehydrogenase/fumarate reductase flavoprotein, catalytic domain"/>
    <property type="match status" value="1"/>
</dbReference>
<accession>A0ABS1CA62</accession>
<feature type="domain" description="FMN-binding" evidence="9">
    <location>
        <begin position="35"/>
        <end position="108"/>
    </location>
</feature>
<keyword evidence="6 8" id="KW-0560">Oxidoreductase</keyword>
<dbReference type="Pfam" id="PF04205">
    <property type="entry name" value="FMN_bind"/>
    <property type="match status" value="1"/>
</dbReference>
<dbReference type="InterPro" id="IPR003953">
    <property type="entry name" value="FAD-dep_OxRdtase_2_FAD-bd"/>
</dbReference>
<keyword evidence="5 8" id="KW-0274">FAD</keyword>
<dbReference type="InterPro" id="IPR010960">
    <property type="entry name" value="Flavocytochrome_c"/>
</dbReference>
<dbReference type="SUPFAM" id="SSF51905">
    <property type="entry name" value="FAD/NAD(P)-binding domain"/>
    <property type="match status" value="1"/>
</dbReference>
<comment type="cofactor">
    <cofactor evidence="8">
        <name>FAD</name>
        <dbReference type="ChEBI" id="CHEBI:57692"/>
    </cofactor>
    <text evidence="8">Binds 1 FAD per subunit.</text>
</comment>
<evidence type="ECO:0000256" key="8">
    <source>
        <dbReference type="RuleBase" id="RU366062"/>
    </source>
</evidence>
<evidence type="ECO:0000313" key="11">
    <source>
        <dbReference type="Proteomes" id="UP000823123"/>
    </source>
</evidence>
<evidence type="ECO:0000313" key="10">
    <source>
        <dbReference type="EMBL" id="MBK1469002.1"/>
    </source>
</evidence>
<keyword evidence="11" id="KW-1185">Reference proteome</keyword>
<evidence type="ECO:0000256" key="2">
    <source>
        <dbReference type="ARBA" id="ARBA00013137"/>
    </source>
</evidence>
<dbReference type="Gene3D" id="3.90.1010.20">
    <property type="match status" value="1"/>
</dbReference>
<comment type="caution">
    <text evidence="10">The sequence shown here is derived from an EMBL/GenBank/DDBJ whole genome shotgun (WGS) entry which is preliminary data.</text>
</comment>
<dbReference type="SMART" id="SM00900">
    <property type="entry name" value="FMN_bind"/>
    <property type="match status" value="1"/>
</dbReference>